<dbReference type="AlphaFoldDB" id="A0A8K0CK93"/>
<comment type="similarity">
    <text evidence="3">Belongs to the exportin family.</text>
</comment>
<dbReference type="GO" id="GO:0005643">
    <property type="term" value="C:nuclear pore"/>
    <property type="evidence" value="ECO:0007669"/>
    <property type="project" value="TreeGrafter"/>
</dbReference>
<keyword evidence="7" id="KW-0539">Nucleus</keyword>
<evidence type="ECO:0008006" key="10">
    <source>
        <dbReference type="Google" id="ProtNLM"/>
    </source>
</evidence>
<evidence type="ECO:0000256" key="7">
    <source>
        <dbReference type="ARBA" id="ARBA00023242"/>
    </source>
</evidence>
<protein>
    <recommendedName>
        <fullName evidence="10">Exportin 7</fullName>
    </recommendedName>
</protein>
<evidence type="ECO:0000256" key="6">
    <source>
        <dbReference type="ARBA" id="ARBA00022927"/>
    </source>
</evidence>
<evidence type="ECO:0000256" key="2">
    <source>
        <dbReference type="ARBA" id="ARBA00004496"/>
    </source>
</evidence>
<gene>
    <name evidence="8" type="ORF">ILUMI_18244</name>
</gene>
<dbReference type="InterPro" id="IPR044189">
    <property type="entry name" value="XPO4/7-like"/>
</dbReference>
<dbReference type="OrthoDB" id="244158at2759"/>
<dbReference type="GO" id="GO:0006611">
    <property type="term" value="P:protein export from nucleus"/>
    <property type="evidence" value="ECO:0007669"/>
    <property type="project" value="TreeGrafter"/>
</dbReference>
<evidence type="ECO:0000256" key="4">
    <source>
        <dbReference type="ARBA" id="ARBA00022448"/>
    </source>
</evidence>
<proteinExistence type="inferred from homology"/>
<evidence type="ECO:0000313" key="8">
    <source>
        <dbReference type="EMBL" id="KAF2887929.1"/>
    </source>
</evidence>
<comment type="caution">
    <text evidence="8">The sequence shown here is derived from an EMBL/GenBank/DDBJ whole genome shotgun (WGS) entry which is preliminary data.</text>
</comment>
<keyword evidence="4" id="KW-0813">Transport</keyword>
<evidence type="ECO:0000256" key="5">
    <source>
        <dbReference type="ARBA" id="ARBA00022490"/>
    </source>
</evidence>
<organism evidence="8 9">
    <name type="scientific">Ignelater luminosus</name>
    <name type="common">Cucubano</name>
    <name type="synonym">Pyrophorus luminosus</name>
    <dbReference type="NCBI Taxonomy" id="2038154"/>
    <lineage>
        <taxon>Eukaryota</taxon>
        <taxon>Metazoa</taxon>
        <taxon>Ecdysozoa</taxon>
        <taxon>Arthropoda</taxon>
        <taxon>Hexapoda</taxon>
        <taxon>Insecta</taxon>
        <taxon>Pterygota</taxon>
        <taxon>Neoptera</taxon>
        <taxon>Endopterygota</taxon>
        <taxon>Coleoptera</taxon>
        <taxon>Polyphaga</taxon>
        <taxon>Elateriformia</taxon>
        <taxon>Elateroidea</taxon>
        <taxon>Elateridae</taxon>
        <taxon>Agrypninae</taxon>
        <taxon>Pyrophorini</taxon>
        <taxon>Ignelater</taxon>
    </lineage>
</organism>
<evidence type="ECO:0000313" key="9">
    <source>
        <dbReference type="Proteomes" id="UP000801492"/>
    </source>
</evidence>
<evidence type="ECO:0000256" key="3">
    <source>
        <dbReference type="ARBA" id="ARBA00009466"/>
    </source>
</evidence>
<dbReference type="Proteomes" id="UP000801492">
    <property type="component" value="Unassembled WGS sequence"/>
</dbReference>
<reference evidence="8" key="1">
    <citation type="submission" date="2019-08" db="EMBL/GenBank/DDBJ databases">
        <title>The genome of the North American firefly Photinus pyralis.</title>
        <authorList>
            <consortium name="Photinus pyralis genome working group"/>
            <person name="Fallon T.R."/>
            <person name="Sander Lower S.E."/>
            <person name="Weng J.-K."/>
        </authorList>
    </citation>
    <scope>NUCLEOTIDE SEQUENCE</scope>
    <source>
        <strain evidence="8">TRF0915ILg1</strain>
        <tissue evidence="8">Whole body</tissue>
    </source>
</reference>
<keyword evidence="6" id="KW-0653">Protein transport</keyword>
<dbReference type="PANTHER" id="PTHR12596:SF2">
    <property type="entry name" value="EXPORTIN-7 ISOFORM X1"/>
    <property type="match status" value="1"/>
</dbReference>
<dbReference type="PANTHER" id="PTHR12596">
    <property type="entry name" value="EXPORTIN 4,7-RELATED"/>
    <property type="match status" value="1"/>
</dbReference>
<keyword evidence="9" id="KW-1185">Reference proteome</keyword>
<name>A0A8K0CK93_IGNLU</name>
<keyword evidence="5" id="KW-0963">Cytoplasm</keyword>
<dbReference type="GO" id="GO:0005049">
    <property type="term" value="F:nuclear export signal receptor activity"/>
    <property type="evidence" value="ECO:0007669"/>
    <property type="project" value="InterPro"/>
</dbReference>
<dbReference type="EMBL" id="VTPC01081066">
    <property type="protein sequence ID" value="KAF2887929.1"/>
    <property type="molecule type" value="Genomic_DNA"/>
</dbReference>
<comment type="subcellular location">
    <subcellularLocation>
        <location evidence="2">Cytoplasm</location>
    </subcellularLocation>
    <subcellularLocation>
        <location evidence="1">Nucleus</location>
    </subcellularLocation>
</comment>
<sequence>MVCTGCCATLDHIVTYLFKQLTQKVFPGKKARVGMASSSDMFLKVLEVHPEILQQILSTVLNVIMFEDCRNQWSMSRPLLGLILLNEDYFNQLRENIIRSQPPDKQVAMAQWFDNLMDGIERNLLAKNRDRFTQNLSMFRRDINDSLKGPNVNTSTVSDMMTS</sequence>
<dbReference type="GO" id="GO:0005737">
    <property type="term" value="C:cytoplasm"/>
    <property type="evidence" value="ECO:0007669"/>
    <property type="project" value="UniProtKB-SubCell"/>
</dbReference>
<accession>A0A8K0CK93</accession>
<evidence type="ECO:0000256" key="1">
    <source>
        <dbReference type="ARBA" id="ARBA00004123"/>
    </source>
</evidence>